<dbReference type="GO" id="GO:0005737">
    <property type="term" value="C:cytoplasm"/>
    <property type="evidence" value="ECO:0007669"/>
    <property type="project" value="TreeGrafter"/>
</dbReference>
<name>A0A913ZGZ4_PATMI</name>
<dbReference type="InterPro" id="IPR045605">
    <property type="entry name" value="KshA-like_C"/>
</dbReference>
<evidence type="ECO:0000256" key="9">
    <source>
        <dbReference type="ARBA" id="ARBA00023004"/>
    </source>
</evidence>
<dbReference type="EnsemblMetazoa" id="XM_038195129.1">
    <property type="protein sequence ID" value="XP_038051057.1"/>
    <property type="gene ID" value="LOC119724192"/>
</dbReference>
<sequence>MGQTAVAHSLLLYVVAPALVSIAICKSGLIPATASPEDGSISWPAFFATYGLLAGLAYLTAAVFSFIYSPLEFYGDEGRDSYLIGKARAGLSKEEAVAEMKRSRKIGDIPPVYPNGWFIVFRSAQVKKMETKYAHVLGLHLAVFRGESGQVYIVDAYCPHLGANLAFGGKVKGESIECPFHGWRYQGEDGKCVHIAYADKVPDFVKVTTYRSLEINDLILIWYHAEGEEPSWYPPEIEKIKTGELVYTGCWEAYLDCHIQDIVENGGDSSHLDYVHGPQIHPKRFINVKWEAHPTKKYLSTTYSERVPFWSSKPDKIFHEQYGPGLSYVDDGGDHYFLTGSVPVGPFRQKSVFMVYCTPASPFNLASRLFAKLIVYFTYVVIKGDVLVWANKTYRPKPPLVKEDPFIAQHRRWFAQFYTENSPRLRPADSLQW</sequence>
<evidence type="ECO:0000256" key="4">
    <source>
        <dbReference type="ARBA" id="ARBA00022692"/>
    </source>
</evidence>
<evidence type="ECO:0000256" key="1">
    <source>
        <dbReference type="ARBA" id="ARBA00001962"/>
    </source>
</evidence>
<evidence type="ECO:0000313" key="19">
    <source>
        <dbReference type="EnsemblMetazoa" id="XP_038051057.1"/>
    </source>
</evidence>
<feature type="transmembrane region" description="Helical" evidence="17">
    <location>
        <begin position="46"/>
        <end position="69"/>
    </location>
</feature>
<comment type="catalytic activity">
    <reaction evidence="15">
        <text>cholesterol + NADH + O2 + H(+) = 7-dehydrocholesterol + NAD(+) + 2 H2O</text>
        <dbReference type="Rhea" id="RHEA:51644"/>
        <dbReference type="ChEBI" id="CHEBI:15377"/>
        <dbReference type="ChEBI" id="CHEBI:15378"/>
        <dbReference type="ChEBI" id="CHEBI:15379"/>
        <dbReference type="ChEBI" id="CHEBI:16113"/>
        <dbReference type="ChEBI" id="CHEBI:17759"/>
        <dbReference type="ChEBI" id="CHEBI:57540"/>
        <dbReference type="ChEBI" id="CHEBI:57945"/>
        <dbReference type="EC" id="1.14.19.21"/>
    </reaction>
    <physiologicalReaction direction="left-to-right" evidence="15">
        <dbReference type="Rhea" id="RHEA:51645"/>
    </physiologicalReaction>
</comment>
<comment type="catalytic activity">
    <reaction evidence="16">
        <text>cholesterol + NADPH + O2 + H(+) = 7-dehydrocholesterol + NADP(+) + 2 H2O</text>
        <dbReference type="Rhea" id="RHEA:45024"/>
        <dbReference type="ChEBI" id="CHEBI:15377"/>
        <dbReference type="ChEBI" id="CHEBI:15378"/>
        <dbReference type="ChEBI" id="CHEBI:15379"/>
        <dbReference type="ChEBI" id="CHEBI:16113"/>
        <dbReference type="ChEBI" id="CHEBI:17759"/>
        <dbReference type="ChEBI" id="CHEBI:57783"/>
        <dbReference type="ChEBI" id="CHEBI:58349"/>
        <dbReference type="EC" id="1.14.19.21"/>
    </reaction>
    <physiologicalReaction direction="left-to-right" evidence="16">
        <dbReference type="Rhea" id="RHEA:45025"/>
    </physiologicalReaction>
</comment>
<reference evidence="19" key="1">
    <citation type="submission" date="2022-11" db="UniProtKB">
        <authorList>
            <consortium name="EnsemblMetazoa"/>
        </authorList>
    </citation>
    <scope>IDENTIFICATION</scope>
</reference>
<dbReference type="OrthoDB" id="6428779at2759"/>
<dbReference type="GO" id="GO:0051537">
    <property type="term" value="F:2 iron, 2 sulfur cluster binding"/>
    <property type="evidence" value="ECO:0007669"/>
    <property type="project" value="UniProtKB-KW"/>
</dbReference>
<accession>A0A913ZGZ4</accession>
<dbReference type="GO" id="GO:0016020">
    <property type="term" value="C:membrane"/>
    <property type="evidence" value="ECO:0007669"/>
    <property type="project" value="UniProtKB-SubCell"/>
</dbReference>
<comment type="pathway">
    <text evidence="3">Hormone biosynthesis.</text>
</comment>
<dbReference type="EC" id="1.14.19.21" evidence="14"/>
<keyword evidence="6" id="KW-0479">Metal-binding</keyword>
<dbReference type="SUPFAM" id="SSF50022">
    <property type="entry name" value="ISP domain"/>
    <property type="match status" value="1"/>
</dbReference>
<dbReference type="PANTHER" id="PTHR21266">
    <property type="entry name" value="IRON-SULFUR DOMAIN CONTAINING PROTEIN"/>
    <property type="match status" value="1"/>
</dbReference>
<comment type="pathway">
    <text evidence="12">Steroid hormone biosynthesis; dafachronic acid biosynthesis.</text>
</comment>
<feature type="domain" description="Rieske" evidence="18">
    <location>
        <begin position="117"/>
        <end position="221"/>
    </location>
</feature>
<dbReference type="Proteomes" id="UP000887568">
    <property type="component" value="Unplaced"/>
</dbReference>
<evidence type="ECO:0000256" key="2">
    <source>
        <dbReference type="ARBA" id="ARBA00004370"/>
    </source>
</evidence>
<dbReference type="Gene3D" id="3.90.380.10">
    <property type="entry name" value="Naphthalene 1,2-dioxygenase Alpha Subunit, Chain A, domain 1"/>
    <property type="match status" value="1"/>
</dbReference>
<protein>
    <recommendedName>
        <fullName evidence="14">cholesterol 7-desaturase</fullName>
        <ecNumber evidence="14">1.14.19.21</ecNumber>
    </recommendedName>
</protein>
<dbReference type="GeneID" id="119724192"/>
<evidence type="ECO:0000256" key="3">
    <source>
        <dbReference type="ARBA" id="ARBA00004972"/>
    </source>
</evidence>
<organism evidence="19 20">
    <name type="scientific">Patiria miniata</name>
    <name type="common">Bat star</name>
    <name type="synonym">Asterina miniata</name>
    <dbReference type="NCBI Taxonomy" id="46514"/>
    <lineage>
        <taxon>Eukaryota</taxon>
        <taxon>Metazoa</taxon>
        <taxon>Echinodermata</taxon>
        <taxon>Eleutherozoa</taxon>
        <taxon>Asterozoa</taxon>
        <taxon>Asteroidea</taxon>
        <taxon>Valvatacea</taxon>
        <taxon>Valvatida</taxon>
        <taxon>Asterinidae</taxon>
        <taxon>Patiria</taxon>
    </lineage>
</organism>
<keyword evidence="10" id="KW-0411">Iron-sulfur</keyword>
<evidence type="ECO:0000256" key="14">
    <source>
        <dbReference type="ARBA" id="ARBA00026095"/>
    </source>
</evidence>
<dbReference type="GO" id="GO:0170056">
    <property type="term" value="F:cholesterol 7-desaturase [NAD(P)H] activity"/>
    <property type="evidence" value="ECO:0007669"/>
    <property type="project" value="UniProtKB-EC"/>
</dbReference>
<keyword evidence="7 17" id="KW-1133">Transmembrane helix</keyword>
<evidence type="ECO:0000256" key="11">
    <source>
        <dbReference type="ARBA" id="ARBA00023136"/>
    </source>
</evidence>
<keyword evidence="11 17" id="KW-0472">Membrane</keyword>
<keyword evidence="5" id="KW-0001">2Fe-2S</keyword>
<dbReference type="GO" id="GO:0008203">
    <property type="term" value="P:cholesterol metabolic process"/>
    <property type="evidence" value="ECO:0007669"/>
    <property type="project" value="InterPro"/>
</dbReference>
<evidence type="ECO:0000256" key="7">
    <source>
        <dbReference type="ARBA" id="ARBA00022989"/>
    </source>
</evidence>
<dbReference type="SUPFAM" id="SSF55961">
    <property type="entry name" value="Bet v1-like"/>
    <property type="match status" value="1"/>
</dbReference>
<evidence type="ECO:0000256" key="12">
    <source>
        <dbReference type="ARBA" id="ARBA00025712"/>
    </source>
</evidence>
<dbReference type="OMA" id="AYLDCHI"/>
<keyword evidence="9" id="KW-0408">Iron</keyword>
<evidence type="ECO:0000256" key="13">
    <source>
        <dbReference type="ARBA" id="ARBA00025729"/>
    </source>
</evidence>
<keyword evidence="8" id="KW-0560">Oxidoreductase</keyword>
<dbReference type="RefSeq" id="XP_038051057.1">
    <property type="nucleotide sequence ID" value="XM_038195129.1"/>
</dbReference>
<comment type="cofactor">
    <cofactor evidence="1">
        <name>Fe cation</name>
        <dbReference type="ChEBI" id="CHEBI:24875"/>
    </cofactor>
</comment>
<comment type="subcellular location">
    <subcellularLocation>
        <location evidence="2">Membrane</location>
    </subcellularLocation>
</comment>
<dbReference type="GO" id="GO:0046872">
    <property type="term" value="F:metal ion binding"/>
    <property type="evidence" value="ECO:0007669"/>
    <property type="project" value="UniProtKB-KW"/>
</dbReference>
<dbReference type="Pfam" id="PF00355">
    <property type="entry name" value="Rieske"/>
    <property type="match status" value="1"/>
</dbReference>
<evidence type="ECO:0000313" key="20">
    <source>
        <dbReference type="Proteomes" id="UP000887568"/>
    </source>
</evidence>
<dbReference type="InterPro" id="IPR050584">
    <property type="entry name" value="Cholesterol_7-desaturase"/>
</dbReference>
<dbReference type="InterPro" id="IPR017941">
    <property type="entry name" value="Rieske_2Fe-2S"/>
</dbReference>
<evidence type="ECO:0000256" key="8">
    <source>
        <dbReference type="ARBA" id="ARBA00023002"/>
    </source>
</evidence>
<evidence type="ECO:0000256" key="17">
    <source>
        <dbReference type="SAM" id="Phobius"/>
    </source>
</evidence>
<evidence type="ECO:0000259" key="18">
    <source>
        <dbReference type="PROSITE" id="PS51296"/>
    </source>
</evidence>
<evidence type="ECO:0000256" key="10">
    <source>
        <dbReference type="ARBA" id="ARBA00023014"/>
    </source>
</evidence>
<dbReference type="PANTHER" id="PTHR21266:SF32">
    <property type="entry name" value="CHOLESTEROL 7-DESATURASE NVD"/>
    <property type="match status" value="1"/>
</dbReference>
<keyword evidence="20" id="KW-1185">Reference proteome</keyword>
<keyword evidence="4 17" id="KW-0812">Transmembrane</keyword>
<dbReference type="Pfam" id="PF19298">
    <property type="entry name" value="KshA_C"/>
    <property type="match status" value="1"/>
</dbReference>
<evidence type="ECO:0000256" key="6">
    <source>
        <dbReference type="ARBA" id="ARBA00022723"/>
    </source>
</evidence>
<dbReference type="PROSITE" id="PS51296">
    <property type="entry name" value="RIESKE"/>
    <property type="match status" value="1"/>
</dbReference>
<comment type="similarity">
    <text evidence="13">Belongs to the cholesterol 7-desaturase family.</text>
</comment>
<evidence type="ECO:0000256" key="15">
    <source>
        <dbReference type="ARBA" id="ARBA00047853"/>
    </source>
</evidence>
<evidence type="ECO:0000256" key="5">
    <source>
        <dbReference type="ARBA" id="ARBA00022714"/>
    </source>
</evidence>
<dbReference type="AlphaFoldDB" id="A0A913ZGZ4"/>
<proteinExistence type="inferred from homology"/>
<evidence type="ECO:0000256" key="16">
    <source>
        <dbReference type="ARBA" id="ARBA00049548"/>
    </source>
</evidence>
<dbReference type="InterPro" id="IPR036922">
    <property type="entry name" value="Rieske_2Fe-2S_sf"/>
</dbReference>
<dbReference type="Gene3D" id="2.102.10.10">
    <property type="entry name" value="Rieske [2Fe-2S] iron-sulphur domain"/>
    <property type="match status" value="1"/>
</dbReference>